<feature type="chain" id="PRO_5026813581" evidence="1">
    <location>
        <begin position="25"/>
        <end position="82"/>
    </location>
</feature>
<protein>
    <submittedName>
        <fullName evidence="2">Uncharacterized protein</fullName>
    </submittedName>
</protein>
<dbReference type="RefSeq" id="WP_152944962.1">
    <property type="nucleotide sequence ID" value="NZ_WHYR01000003.1"/>
</dbReference>
<keyword evidence="1" id="KW-0732">Signal</keyword>
<evidence type="ECO:0000256" key="1">
    <source>
        <dbReference type="SAM" id="SignalP"/>
    </source>
</evidence>
<name>A0A6N7IM73_9FIRM</name>
<gene>
    <name evidence="2" type="ORF">GFC01_01950</name>
</gene>
<keyword evidence="3" id="KW-1185">Reference proteome</keyword>
<accession>A0A6N7IM73</accession>
<proteinExistence type="predicted"/>
<dbReference type="AlphaFoldDB" id="A0A6N7IM73"/>
<dbReference type="EMBL" id="WHYR01000003">
    <property type="protein sequence ID" value="MQL51051.1"/>
    <property type="molecule type" value="Genomic_DNA"/>
</dbReference>
<comment type="caution">
    <text evidence="2">The sequence shown here is derived from an EMBL/GenBank/DDBJ whole genome shotgun (WGS) entry which is preliminary data.</text>
</comment>
<evidence type="ECO:0000313" key="2">
    <source>
        <dbReference type="EMBL" id="MQL51051.1"/>
    </source>
</evidence>
<reference evidence="2 3" key="1">
    <citation type="submission" date="2019-10" db="EMBL/GenBank/DDBJ databases">
        <title>Comparative genomics of sulfur disproportionating microorganisms.</title>
        <authorList>
            <person name="Ward L.M."/>
            <person name="Bertran E."/>
            <person name="Johnston D."/>
        </authorList>
    </citation>
    <scope>NUCLEOTIDE SEQUENCE [LARGE SCALE GENOMIC DNA]</scope>
    <source>
        <strain evidence="2 3">DSM 14055</strain>
    </source>
</reference>
<evidence type="ECO:0000313" key="3">
    <source>
        <dbReference type="Proteomes" id="UP000441717"/>
    </source>
</evidence>
<organism evidence="2 3">
    <name type="scientific">Desulfofundulus thermobenzoicus</name>
    <dbReference type="NCBI Taxonomy" id="29376"/>
    <lineage>
        <taxon>Bacteria</taxon>
        <taxon>Bacillati</taxon>
        <taxon>Bacillota</taxon>
        <taxon>Clostridia</taxon>
        <taxon>Eubacteriales</taxon>
        <taxon>Peptococcaceae</taxon>
        <taxon>Desulfofundulus</taxon>
    </lineage>
</organism>
<dbReference type="Proteomes" id="UP000441717">
    <property type="component" value="Unassembled WGS sequence"/>
</dbReference>
<sequence length="82" mass="8590">MRKAVALLVLAAFTVVALAVPAFAGPIGIQPPRLPKKPGFVVPKPPEPPTEPPVVIVSWLKPTPKQVPKDPVVRSVGSKSSP</sequence>
<feature type="signal peptide" evidence="1">
    <location>
        <begin position="1"/>
        <end position="24"/>
    </location>
</feature>